<keyword evidence="5" id="KW-1185">Reference proteome</keyword>
<reference evidence="4 5" key="1">
    <citation type="submission" date="2019-12" db="EMBL/GenBank/DDBJ databases">
        <title>Genomic-based taxomic classification of the family Erythrobacteraceae.</title>
        <authorList>
            <person name="Xu L."/>
        </authorList>
    </citation>
    <scope>NUCLEOTIDE SEQUENCE [LARGE SCALE GENOMIC DNA]</scope>
    <source>
        <strain evidence="4 5">MCCC 1K01500</strain>
    </source>
</reference>
<dbReference type="EMBL" id="WTYM01000031">
    <property type="protein sequence ID" value="MXO58961.1"/>
    <property type="molecule type" value="Genomic_DNA"/>
</dbReference>
<dbReference type="InterPro" id="IPR021860">
    <property type="entry name" value="Peptidase_S12_Pab87-rel_C"/>
</dbReference>
<evidence type="ECO:0000313" key="5">
    <source>
        <dbReference type="Proteomes" id="UP000433652"/>
    </source>
</evidence>
<keyword evidence="1" id="KW-0732">Signal</keyword>
<proteinExistence type="predicted"/>
<organism evidence="4 5">
    <name type="scientific">Croceibacterium salegens</name>
    <dbReference type="NCBI Taxonomy" id="1737568"/>
    <lineage>
        <taxon>Bacteria</taxon>
        <taxon>Pseudomonadati</taxon>
        <taxon>Pseudomonadota</taxon>
        <taxon>Alphaproteobacteria</taxon>
        <taxon>Sphingomonadales</taxon>
        <taxon>Erythrobacteraceae</taxon>
        <taxon>Croceibacterium</taxon>
    </lineage>
</organism>
<evidence type="ECO:0000256" key="1">
    <source>
        <dbReference type="SAM" id="SignalP"/>
    </source>
</evidence>
<dbReference type="InterPro" id="IPR050491">
    <property type="entry name" value="AmpC-like"/>
</dbReference>
<protein>
    <submittedName>
        <fullName evidence="4">Serine hydrolase</fullName>
    </submittedName>
</protein>
<dbReference type="Gene3D" id="3.40.710.10">
    <property type="entry name" value="DD-peptidase/beta-lactamase superfamily"/>
    <property type="match status" value="1"/>
</dbReference>
<feature type="chain" id="PRO_5026348596" evidence="1">
    <location>
        <begin position="21"/>
        <end position="521"/>
    </location>
</feature>
<evidence type="ECO:0000313" key="4">
    <source>
        <dbReference type="EMBL" id="MXO58961.1"/>
    </source>
</evidence>
<dbReference type="InterPro" id="IPR012338">
    <property type="entry name" value="Beta-lactam/transpept-like"/>
</dbReference>
<gene>
    <name evidence="4" type="ORF">GRI89_05345</name>
</gene>
<keyword evidence="4" id="KW-0378">Hydrolase</keyword>
<feature type="domain" description="Peptidase S12 Pab87-related C-terminal" evidence="3">
    <location>
        <begin position="416"/>
        <end position="517"/>
    </location>
</feature>
<evidence type="ECO:0000259" key="3">
    <source>
        <dbReference type="Pfam" id="PF11954"/>
    </source>
</evidence>
<dbReference type="RefSeq" id="WP_159792974.1">
    <property type="nucleotide sequence ID" value="NZ_WTYM01000031.1"/>
</dbReference>
<name>A0A6I4SSJ7_9SPHN</name>
<feature type="signal peptide" evidence="1">
    <location>
        <begin position="1"/>
        <end position="20"/>
    </location>
</feature>
<dbReference type="InterPro" id="IPR001466">
    <property type="entry name" value="Beta-lactam-related"/>
</dbReference>
<accession>A0A6I4SSJ7</accession>
<dbReference type="OrthoDB" id="5377981at2"/>
<dbReference type="Proteomes" id="UP000433652">
    <property type="component" value="Unassembled WGS sequence"/>
</dbReference>
<sequence>MKTLRILTALALVLPAPALAGPPIDPAKVEATGARAMGELELIGLTVAVVDKDGTVIERQFGLRELGKPETIDADTLWPIESLTKAFTAASLALLVERGKVHWEDPLVQYMPEFDLGDPWVTAHFTVRDLLTHRSGLSLGAGDLLLSPAEGSTPADIIASLKAIPPATGFREKYAYDNVLYVLAGDLVRRIDGRKWEDFVRQELFAPLGMSRCTAMASERLTKSNRITEHAPFPGSDGHEVLNPKMILNDSFYSAGSIGCPVGDMAKWARMWLNNGAIDADHQLLSKESVKELWTLVTPTGTSIPFDETKQKHLSGYALGWFVGDMLGRVVASHSGGSFGATSYLMIAPEEGVATIAMTNTYSSGASSVAQQLMQDMLVARPLPSHDYIADAAKRWTEQQSNVSAIEDSVAPPKGAKAPPVALAGFTGTFRDPWFGEATVSQRDGKLWLDLPHGDMLDGPLNPYDGTRFSALWPERRLMADAFVDFIVEDGKVTGFTMLPVSKETDFSWDFKDLRFVRSGD</sequence>
<dbReference type="AlphaFoldDB" id="A0A6I4SSJ7"/>
<dbReference type="Gene3D" id="2.40.128.600">
    <property type="match status" value="1"/>
</dbReference>
<dbReference type="PANTHER" id="PTHR46825">
    <property type="entry name" value="D-ALANYL-D-ALANINE-CARBOXYPEPTIDASE/ENDOPEPTIDASE AMPH"/>
    <property type="match status" value="1"/>
</dbReference>
<evidence type="ECO:0000259" key="2">
    <source>
        <dbReference type="Pfam" id="PF00144"/>
    </source>
</evidence>
<dbReference type="Pfam" id="PF00144">
    <property type="entry name" value="Beta-lactamase"/>
    <property type="match status" value="1"/>
</dbReference>
<dbReference type="PANTHER" id="PTHR46825:SF15">
    <property type="entry name" value="BETA-LACTAMASE-RELATED DOMAIN-CONTAINING PROTEIN"/>
    <property type="match status" value="1"/>
</dbReference>
<dbReference type="SUPFAM" id="SSF56601">
    <property type="entry name" value="beta-lactamase/transpeptidase-like"/>
    <property type="match status" value="1"/>
</dbReference>
<dbReference type="GO" id="GO:0016787">
    <property type="term" value="F:hydrolase activity"/>
    <property type="evidence" value="ECO:0007669"/>
    <property type="project" value="UniProtKB-KW"/>
</dbReference>
<comment type="caution">
    <text evidence="4">The sequence shown here is derived from an EMBL/GenBank/DDBJ whole genome shotgun (WGS) entry which is preliminary data.</text>
</comment>
<dbReference type="Pfam" id="PF11954">
    <property type="entry name" value="DUF3471"/>
    <property type="match status" value="1"/>
</dbReference>
<feature type="domain" description="Beta-lactamase-related" evidence="2">
    <location>
        <begin position="36"/>
        <end position="364"/>
    </location>
</feature>